<evidence type="ECO:0000313" key="2">
    <source>
        <dbReference type="EMBL" id="OSD04874.1"/>
    </source>
</evidence>
<evidence type="ECO:0000256" key="1">
    <source>
        <dbReference type="SAM" id="MobiDB-lite"/>
    </source>
</evidence>
<feature type="region of interest" description="Disordered" evidence="1">
    <location>
        <begin position="156"/>
        <end position="235"/>
    </location>
</feature>
<organism evidence="2 3">
    <name type="scientific">Trametes coccinea (strain BRFM310)</name>
    <name type="common">Pycnoporus coccineus</name>
    <dbReference type="NCBI Taxonomy" id="1353009"/>
    <lineage>
        <taxon>Eukaryota</taxon>
        <taxon>Fungi</taxon>
        <taxon>Dikarya</taxon>
        <taxon>Basidiomycota</taxon>
        <taxon>Agaricomycotina</taxon>
        <taxon>Agaricomycetes</taxon>
        <taxon>Polyporales</taxon>
        <taxon>Polyporaceae</taxon>
        <taxon>Trametes</taxon>
    </lineage>
</organism>
<dbReference type="EMBL" id="KZ084095">
    <property type="protein sequence ID" value="OSD04874.1"/>
    <property type="molecule type" value="Genomic_DNA"/>
</dbReference>
<feature type="compositionally biased region" description="Basic residues" evidence="1">
    <location>
        <begin position="447"/>
        <end position="457"/>
    </location>
</feature>
<evidence type="ECO:0000313" key="3">
    <source>
        <dbReference type="Proteomes" id="UP000193067"/>
    </source>
</evidence>
<name>A0A1Y2IW81_TRAC3</name>
<feature type="compositionally biased region" description="Low complexity" evidence="1">
    <location>
        <begin position="62"/>
        <end position="86"/>
    </location>
</feature>
<feature type="region of interest" description="Disordered" evidence="1">
    <location>
        <begin position="355"/>
        <end position="391"/>
    </location>
</feature>
<feature type="compositionally biased region" description="Low complexity" evidence="1">
    <location>
        <begin position="458"/>
        <end position="467"/>
    </location>
</feature>
<proteinExistence type="predicted"/>
<dbReference type="OrthoDB" id="2507488at2759"/>
<feature type="compositionally biased region" description="Acidic residues" evidence="1">
    <location>
        <begin position="161"/>
        <end position="170"/>
    </location>
</feature>
<dbReference type="AlphaFoldDB" id="A0A1Y2IW81"/>
<sequence length="467" mass="48608">MYQPPSPVFDVPELPTLRRVKPLPKRRRTSDTAPHDLPGSGTNGGNATANASLPSTGHAGEQADQQDGHTTGQDGQDGGAAAKGATSDTMTAQMALQAYYMPVLGGVRDLFKASPPDSRSSTPLDFSGALAALGTGIGTGYGYGYDSSAAGAGFFDGRDGGDDDEGGEGDYVDHLQQPGNTKKRKVPANMSGSAQGPDAGSGAEDEPADRGIPTGRERDADAGSAGVGVGGGGTGGGGGGGGAYGVASGGVGAQSYGAQGLPGRSGRRGRLTRATLAGLAHKEVLRSRKRQLAAVLGALAQGDTLALDQALSASYPFVQTGVDYRSGAPVRVRLSRRREARLARAYRAYKESLAAEADKENGAQAQTDEEDKDRAAQPPPQTKSQPPPLEVPSQEFTFVYNSASECPFRPRHDVLTAMSLMMRTAKLRSDSSRRRRRSPCSTAALRRSLRGRPRRLPRLPSRPLLPP</sequence>
<dbReference type="Proteomes" id="UP000193067">
    <property type="component" value="Unassembled WGS sequence"/>
</dbReference>
<accession>A0A1Y2IW81</accession>
<feature type="compositionally biased region" description="Gly residues" evidence="1">
    <location>
        <begin position="225"/>
        <end position="235"/>
    </location>
</feature>
<reference evidence="2 3" key="1">
    <citation type="journal article" date="2015" name="Biotechnol. Biofuels">
        <title>Enhanced degradation of softwood versus hardwood by the white-rot fungus Pycnoporus coccineus.</title>
        <authorList>
            <person name="Couturier M."/>
            <person name="Navarro D."/>
            <person name="Chevret D."/>
            <person name="Henrissat B."/>
            <person name="Piumi F."/>
            <person name="Ruiz-Duenas F.J."/>
            <person name="Martinez A.T."/>
            <person name="Grigoriev I.V."/>
            <person name="Riley R."/>
            <person name="Lipzen A."/>
            <person name="Berrin J.G."/>
            <person name="Master E.R."/>
            <person name="Rosso M.N."/>
        </authorList>
    </citation>
    <scope>NUCLEOTIDE SEQUENCE [LARGE SCALE GENOMIC DNA]</scope>
    <source>
        <strain evidence="2 3">BRFM310</strain>
    </source>
</reference>
<dbReference type="STRING" id="1353009.A0A1Y2IW81"/>
<feature type="compositionally biased region" description="Pro residues" evidence="1">
    <location>
        <begin position="377"/>
        <end position="390"/>
    </location>
</feature>
<protein>
    <submittedName>
        <fullName evidence="2">Uncharacterized protein</fullName>
    </submittedName>
</protein>
<keyword evidence="3" id="KW-1185">Reference proteome</keyword>
<gene>
    <name evidence="2" type="ORF">PYCCODRAFT_79765</name>
</gene>
<feature type="region of interest" description="Disordered" evidence="1">
    <location>
        <begin position="1"/>
        <end position="86"/>
    </location>
</feature>
<feature type="compositionally biased region" description="Basic residues" evidence="1">
    <location>
        <begin position="18"/>
        <end position="28"/>
    </location>
</feature>
<feature type="region of interest" description="Disordered" evidence="1">
    <location>
        <begin position="425"/>
        <end position="467"/>
    </location>
</feature>